<dbReference type="PANTHER" id="PTHR47332">
    <property type="entry name" value="SET DOMAIN-CONTAINING PROTEIN 5"/>
    <property type="match status" value="1"/>
</dbReference>
<comment type="caution">
    <text evidence="2">The sequence shown here is derived from an EMBL/GenBank/DDBJ whole genome shotgun (WGS) entry which is preliminary data.</text>
</comment>
<dbReference type="EMBL" id="LSBJ02000002">
    <property type="protein sequence ID" value="OAQ59649.1"/>
    <property type="molecule type" value="Genomic_DNA"/>
</dbReference>
<dbReference type="AlphaFoldDB" id="A0A179F3E3"/>
<dbReference type="GeneID" id="28847305"/>
<dbReference type="STRING" id="1380566.A0A179F3E3"/>
<dbReference type="InterPro" id="IPR046341">
    <property type="entry name" value="SET_dom_sf"/>
</dbReference>
<dbReference type="CDD" id="cd20071">
    <property type="entry name" value="SET_SMYD"/>
    <property type="match status" value="1"/>
</dbReference>
<evidence type="ECO:0000313" key="2">
    <source>
        <dbReference type="EMBL" id="OAQ59649.1"/>
    </source>
</evidence>
<proteinExistence type="predicted"/>
<dbReference type="InterPro" id="IPR053185">
    <property type="entry name" value="SET_domain_protein"/>
</dbReference>
<evidence type="ECO:0000313" key="3">
    <source>
        <dbReference type="Proteomes" id="UP000078397"/>
    </source>
</evidence>
<protein>
    <submittedName>
        <fullName evidence="2">SET domain-containing protein</fullName>
    </submittedName>
</protein>
<reference evidence="2 3" key="1">
    <citation type="journal article" date="2016" name="PLoS Pathog.">
        <title>Biosynthesis of antibiotic leucinostatins in bio-control fungus Purpureocillium lilacinum and their inhibition on phytophthora revealed by genome mining.</title>
        <authorList>
            <person name="Wang G."/>
            <person name="Liu Z."/>
            <person name="Lin R."/>
            <person name="Li E."/>
            <person name="Mao Z."/>
            <person name="Ling J."/>
            <person name="Yang Y."/>
            <person name="Yin W.B."/>
            <person name="Xie B."/>
        </authorList>
    </citation>
    <scope>NUCLEOTIDE SEQUENCE [LARGE SCALE GENOMIC DNA]</scope>
    <source>
        <strain evidence="2">170</strain>
    </source>
</reference>
<dbReference type="KEGG" id="pchm:VFPPC_03859"/>
<evidence type="ECO:0000259" key="1">
    <source>
        <dbReference type="PROSITE" id="PS50280"/>
    </source>
</evidence>
<sequence>MRAIKHREFFTVTAYLGLHILPNAPFQLKPSPGKGWGAFATREIKIGELILAEKPICAASTYYGRLLPQELQKAIDSITDADMAQLSLLRDNTGKPFMAPQEAFMKNSFGTGTMGNLTLGLYLLQPRFNHSCVPNAIQCPGEDTTISRYACKDIAPGEESIFCYDPSLHSLTKTERHERLGFICKCTCRELAPPLQQVSNLRRRLYRGLRYLSQGKDIDGPTHMNSRRLITNLALKKAAENFELPISELFYYSTLAAVVAEEEGILDYTLAESIKEELSRYVIAFMTPRNMKVAKLAMMKTTWIVKLELAVSIRGQRDEFDAMYTMVRKGLARS</sequence>
<dbReference type="SUPFAM" id="SSF82199">
    <property type="entry name" value="SET domain"/>
    <property type="match status" value="1"/>
</dbReference>
<dbReference type="PANTHER" id="PTHR47332:SF4">
    <property type="entry name" value="SET DOMAIN-CONTAINING PROTEIN 5"/>
    <property type="match status" value="1"/>
</dbReference>
<dbReference type="InterPro" id="IPR001214">
    <property type="entry name" value="SET_dom"/>
</dbReference>
<feature type="domain" description="SET" evidence="1">
    <location>
        <begin position="24"/>
        <end position="165"/>
    </location>
</feature>
<dbReference type="Gene3D" id="2.170.270.10">
    <property type="entry name" value="SET domain"/>
    <property type="match status" value="1"/>
</dbReference>
<dbReference type="Pfam" id="PF00856">
    <property type="entry name" value="SET"/>
    <property type="match status" value="1"/>
</dbReference>
<dbReference type="PROSITE" id="PS50280">
    <property type="entry name" value="SET"/>
    <property type="match status" value="1"/>
</dbReference>
<gene>
    <name evidence="2" type="ORF">VFPPC_03859</name>
</gene>
<dbReference type="Proteomes" id="UP000078397">
    <property type="component" value="Unassembled WGS sequence"/>
</dbReference>
<dbReference type="SMART" id="SM00317">
    <property type="entry name" value="SET"/>
    <property type="match status" value="1"/>
</dbReference>
<dbReference type="RefSeq" id="XP_018137642.1">
    <property type="nucleotide sequence ID" value="XM_018283311.1"/>
</dbReference>
<organism evidence="2 3">
    <name type="scientific">Pochonia chlamydosporia 170</name>
    <dbReference type="NCBI Taxonomy" id="1380566"/>
    <lineage>
        <taxon>Eukaryota</taxon>
        <taxon>Fungi</taxon>
        <taxon>Dikarya</taxon>
        <taxon>Ascomycota</taxon>
        <taxon>Pezizomycotina</taxon>
        <taxon>Sordariomycetes</taxon>
        <taxon>Hypocreomycetidae</taxon>
        <taxon>Hypocreales</taxon>
        <taxon>Clavicipitaceae</taxon>
        <taxon>Pochonia</taxon>
    </lineage>
</organism>
<dbReference type="OrthoDB" id="438641at2759"/>
<accession>A0A179F3E3</accession>
<name>A0A179F3E3_METCM</name>
<keyword evidence="3" id="KW-1185">Reference proteome</keyword>